<feature type="compositionally biased region" description="Basic and acidic residues" evidence="1">
    <location>
        <begin position="60"/>
        <end position="74"/>
    </location>
</feature>
<reference evidence="2 3" key="1">
    <citation type="journal article" date="2023" name="Plants (Basel)">
        <title>Bridging the Gap: Combining Genomics and Transcriptomics Approaches to Understand Stylosanthes scabra, an Orphan Legume from the Brazilian Caatinga.</title>
        <authorList>
            <person name="Ferreira-Neto J.R.C."/>
            <person name="da Silva M.D."/>
            <person name="Binneck E."/>
            <person name="de Melo N.F."/>
            <person name="da Silva R.H."/>
            <person name="de Melo A.L.T.M."/>
            <person name="Pandolfi V."/>
            <person name="Bustamante F.O."/>
            <person name="Brasileiro-Vidal A.C."/>
            <person name="Benko-Iseppon A.M."/>
        </authorList>
    </citation>
    <scope>NUCLEOTIDE SEQUENCE [LARGE SCALE GENOMIC DNA]</scope>
    <source>
        <tissue evidence="2">Leaves</tissue>
    </source>
</reference>
<proteinExistence type="predicted"/>
<evidence type="ECO:0000313" key="2">
    <source>
        <dbReference type="EMBL" id="MED6143971.1"/>
    </source>
</evidence>
<name>A0ABU6T5I5_9FABA</name>
<protein>
    <submittedName>
        <fullName evidence="2">Uncharacterized protein</fullName>
    </submittedName>
</protein>
<evidence type="ECO:0000256" key="1">
    <source>
        <dbReference type="SAM" id="MobiDB-lite"/>
    </source>
</evidence>
<dbReference type="Proteomes" id="UP001341840">
    <property type="component" value="Unassembled WGS sequence"/>
</dbReference>
<comment type="caution">
    <text evidence="2">The sequence shown here is derived from an EMBL/GenBank/DDBJ whole genome shotgun (WGS) entry which is preliminary data.</text>
</comment>
<gene>
    <name evidence="2" type="ORF">PIB30_010924</name>
</gene>
<feature type="region of interest" description="Disordered" evidence="1">
    <location>
        <begin position="51"/>
        <end position="124"/>
    </location>
</feature>
<evidence type="ECO:0000313" key="3">
    <source>
        <dbReference type="Proteomes" id="UP001341840"/>
    </source>
</evidence>
<organism evidence="2 3">
    <name type="scientific">Stylosanthes scabra</name>
    <dbReference type="NCBI Taxonomy" id="79078"/>
    <lineage>
        <taxon>Eukaryota</taxon>
        <taxon>Viridiplantae</taxon>
        <taxon>Streptophyta</taxon>
        <taxon>Embryophyta</taxon>
        <taxon>Tracheophyta</taxon>
        <taxon>Spermatophyta</taxon>
        <taxon>Magnoliopsida</taxon>
        <taxon>eudicotyledons</taxon>
        <taxon>Gunneridae</taxon>
        <taxon>Pentapetalae</taxon>
        <taxon>rosids</taxon>
        <taxon>fabids</taxon>
        <taxon>Fabales</taxon>
        <taxon>Fabaceae</taxon>
        <taxon>Papilionoideae</taxon>
        <taxon>50 kb inversion clade</taxon>
        <taxon>dalbergioids sensu lato</taxon>
        <taxon>Dalbergieae</taxon>
        <taxon>Pterocarpus clade</taxon>
        <taxon>Stylosanthes</taxon>
    </lineage>
</organism>
<dbReference type="EMBL" id="JASCZI010090647">
    <property type="protein sequence ID" value="MED6143971.1"/>
    <property type="molecule type" value="Genomic_DNA"/>
</dbReference>
<sequence length="124" mass="13893">MIQNPSLMIQNLQTSSPTSQQPPPTHAASPVSPLVSPSLLHHQTQICYHLNTTTKTSRQGGDRRTWRHDCREEVELGDATAGAARKRQRDNNEEIERGGGTESSRRRENRGGHDGGGWLRRFNK</sequence>
<accession>A0ABU6T5I5</accession>
<feature type="compositionally biased region" description="Basic and acidic residues" evidence="1">
    <location>
        <begin position="89"/>
        <end position="113"/>
    </location>
</feature>
<feature type="compositionally biased region" description="Low complexity" evidence="1">
    <location>
        <begin position="26"/>
        <end position="37"/>
    </location>
</feature>
<feature type="region of interest" description="Disordered" evidence="1">
    <location>
        <begin position="12"/>
        <end position="37"/>
    </location>
</feature>
<keyword evidence="3" id="KW-1185">Reference proteome</keyword>